<dbReference type="RefSeq" id="WP_314279332.1">
    <property type="nucleotide sequence ID" value="NZ_JAVVDO010000001.1"/>
</dbReference>
<dbReference type="InterPro" id="IPR029058">
    <property type="entry name" value="AB_hydrolase_fold"/>
</dbReference>
<dbReference type="InterPro" id="IPR050565">
    <property type="entry name" value="LYPA1-2/EST-like"/>
</dbReference>
<evidence type="ECO:0000259" key="4">
    <source>
        <dbReference type="Pfam" id="PF02230"/>
    </source>
</evidence>
<evidence type="ECO:0000313" key="5">
    <source>
        <dbReference type="EMBL" id="MDT8329493.1"/>
    </source>
</evidence>
<sequence length="234" mass="24759">MAQESSNTLPDGPEPGQGTVVRSWGPPSGRAPRHLVVLLHGVGARGDDLLPFAPALGGVLPDAFFLAPDAPEPYDGAPFGRQWFSLGDRRPAVLVPAIQTAAPLLARRIAFWLERLGLDHGDLVLLGFSQGAMMALHTGLRLPRPPAAILAYAGALLDPEGLEHALVHPPPPVLLVHGEADPVVPAEASRRAALRLRQLGVPVDSRFEPGVDHTISPDGMMAGAAFLRRCMKPS</sequence>
<dbReference type="SUPFAM" id="SSF53474">
    <property type="entry name" value="alpha/beta-Hydrolases"/>
    <property type="match status" value="1"/>
</dbReference>
<dbReference type="PANTHER" id="PTHR10655:SF17">
    <property type="entry name" value="LYSOPHOSPHOLIPASE-LIKE PROTEIN 1"/>
    <property type="match status" value="1"/>
</dbReference>
<evidence type="ECO:0000256" key="2">
    <source>
        <dbReference type="ARBA" id="ARBA00022801"/>
    </source>
</evidence>
<protein>
    <submittedName>
        <fullName evidence="5">Prolyl oligopeptidase family serine peptidase</fullName>
    </submittedName>
</protein>
<feature type="domain" description="Phospholipase/carboxylesterase/thioesterase" evidence="4">
    <location>
        <begin position="30"/>
        <end position="230"/>
    </location>
</feature>
<organism evidence="5 6">
    <name type="scientific">Roseomonas gilardii</name>
    <dbReference type="NCBI Taxonomy" id="257708"/>
    <lineage>
        <taxon>Bacteria</taxon>
        <taxon>Pseudomonadati</taxon>
        <taxon>Pseudomonadota</taxon>
        <taxon>Alphaproteobacteria</taxon>
        <taxon>Acetobacterales</taxon>
        <taxon>Roseomonadaceae</taxon>
        <taxon>Roseomonas</taxon>
    </lineage>
</organism>
<gene>
    <name evidence="5" type="ORF">RQ831_00420</name>
</gene>
<name>A0ABU3MA36_9PROT</name>
<keyword evidence="2" id="KW-0378">Hydrolase</keyword>
<proteinExistence type="inferred from homology"/>
<evidence type="ECO:0000313" key="6">
    <source>
        <dbReference type="Proteomes" id="UP001258945"/>
    </source>
</evidence>
<dbReference type="Gene3D" id="3.40.50.1820">
    <property type="entry name" value="alpha/beta hydrolase"/>
    <property type="match status" value="1"/>
</dbReference>
<dbReference type="InterPro" id="IPR003140">
    <property type="entry name" value="PLipase/COase/thioEstase"/>
</dbReference>
<comment type="similarity">
    <text evidence="1">Belongs to the AB hydrolase superfamily. AB hydrolase 2 family.</text>
</comment>
<evidence type="ECO:0000256" key="3">
    <source>
        <dbReference type="SAM" id="MobiDB-lite"/>
    </source>
</evidence>
<dbReference type="EMBL" id="JAVVDO010000001">
    <property type="protein sequence ID" value="MDT8329493.1"/>
    <property type="molecule type" value="Genomic_DNA"/>
</dbReference>
<reference evidence="5 6" key="1">
    <citation type="journal article" date="2019" name="Microb. Pathog.">
        <title>Comparison of VITEK 2, MALDI-TOF MS, 16S rRNA gene sequencing, and whole-genome sequencing for identification of Roseomonas mucosa.</title>
        <authorList>
            <person name="Rudolph W.W."/>
            <person name="Gunzer F."/>
            <person name="Trauth M."/>
            <person name="Bunk B."/>
            <person name="Bigge R."/>
            <person name="Schrottner P."/>
        </authorList>
    </citation>
    <scope>NUCLEOTIDE SEQUENCE [LARGE SCALE GENOMIC DNA]</scope>
    <source>
        <strain evidence="5 6">DSM 103800</strain>
    </source>
</reference>
<dbReference type="Pfam" id="PF02230">
    <property type="entry name" value="Abhydrolase_2"/>
    <property type="match status" value="1"/>
</dbReference>
<evidence type="ECO:0000256" key="1">
    <source>
        <dbReference type="ARBA" id="ARBA00006499"/>
    </source>
</evidence>
<keyword evidence="6" id="KW-1185">Reference proteome</keyword>
<accession>A0ABU3MA36</accession>
<comment type="caution">
    <text evidence="5">The sequence shown here is derived from an EMBL/GenBank/DDBJ whole genome shotgun (WGS) entry which is preliminary data.</text>
</comment>
<feature type="region of interest" description="Disordered" evidence="3">
    <location>
        <begin position="1"/>
        <end position="25"/>
    </location>
</feature>
<dbReference type="PANTHER" id="PTHR10655">
    <property type="entry name" value="LYSOPHOSPHOLIPASE-RELATED"/>
    <property type="match status" value="1"/>
</dbReference>
<dbReference type="Proteomes" id="UP001258945">
    <property type="component" value="Unassembled WGS sequence"/>
</dbReference>